<feature type="compositionally biased region" description="Polar residues" evidence="6">
    <location>
        <begin position="115"/>
        <end position="128"/>
    </location>
</feature>
<accession>F0VKY5</accession>
<proteinExistence type="inferred from homology"/>
<feature type="compositionally biased region" description="Polar residues" evidence="6">
    <location>
        <begin position="177"/>
        <end position="197"/>
    </location>
</feature>
<dbReference type="Pfam" id="PF02902">
    <property type="entry name" value="Peptidase_C48"/>
    <property type="match status" value="1"/>
</dbReference>
<keyword evidence="9" id="KW-1185">Reference proteome</keyword>
<evidence type="ECO:0000256" key="3">
    <source>
        <dbReference type="ARBA" id="ARBA00022801"/>
    </source>
</evidence>
<keyword evidence="3" id="KW-0378">Hydrolase</keyword>
<evidence type="ECO:0000256" key="1">
    <source>
        <dbReference type="ARBA" id="ARBA00005234"/>
    </source>
</evidence>
<feature type="compositionally biased region" description="Basic and acidic residues" evidence="6">
    <location>
        <begin position="237"/>
        <end position="259"/>
    </location>
</feature>
<evidence type="ECO:0000256" key="6">
    <source>
        <dbReference type="SAM" id="MobiDB-lite"/>
    </source>
</evidence>
<reference evidence="9" key="1">
    <citation type="journal article" date="2012" name="PLoS Pathog.">
        <title>Comparative genomics of the apicomplexan parasites Toxoplasma gondii and Neospora caninum: Coccidia differing in host range and transmission strategy.</title>
        <authorList>
            <person name="Reid A.J."/>
            <person name="Vermont S.J."/>
            <person name="Cotton J.A."/>
            <person name="Harris D."/>
            <person name="Hill-Cawthorne G.A."/>
            <person name="Konen-Waisman S."/>
            <person name="Latham S.M."/>
            <person name="Mourier T."/>
            <person name="Norton R."/>
            <person name="Quail M.A."/>
            <person name="Sanders M."/>
            <person name="Shanmugam D."/>
            <person name="Sohal A."/>
            <person name="Wasmuth J.D."/>
            <person name="Brunk B."/>
            <person name="Grigg M.E."/>
            <person name="Howard J.C."/>
            <person name="Parkinson J."/>
            <person name="Roos D.S."/>
            <person name="Trees A.J."/>
            <person name="Berriman M."/>
            <person name="Pain A."/>
            <person name="Wastling J.M."/>
        </authorList>
    </citation>
    <scope>NUCLEOTIDE SEQUENCE [LARGE SCALE GENOMIC DNA]</scope>
    <source>
        <strain evidence="9">Liverpool</strain>
    </source>
</reference>
<keyword evidence="2" id="KW-0645">Protease</keyword>
<dbReference type="GeneID" id="13446598"/>
<dbReference type="eggNOG" id="KOG0778">
    <property type="taxonomic scope" value="Eukaryota"/>
</dbReference>
<evidence type="ECO:0000313" key="9">
    <source>
        <dbReference type="Proteomes" id="UP000007494"/>
    </source>
</evidence>
<dbReference type="PROSITE" id="PS50600">
    <property type="entry name" value="ULP_PROTEASE"/>
    <property type="match status" value="1"/>
</dbReference>
<evidence type="ECO:0000256" key="2">
    <source>
        <dbReference type="ARBA" id="ARBA00022670"/>
    </source>
</evidence>
<dbReference type="VEuPathDB" id="ToxoDB:NCLIV_051630"/>
<feature type="region of interest" description="Disordered" evidence="6">
    <location>
        <begin position="115"/>
        <end position="134"/>
    </location>
</feature>
<evidence type="ECO:0000313" key="8">
    <source>
        <dbReference type="EMBL" id="CBZ54737.1"/>
    </source>
</evidence>
<dbReference type="PANTHER" id="PTHR12606:SF141">
    <property type="entry name" value="GH15225P-RELATED"/>
    <property type="match status" value="1"/>
</dbReference>
<keyword evidence="4" id="KW-0788">Thiol protease</keyword>
<feature type="coiled-coil region" evidence="5">
    <location>
        <begin position="366"/>
        <end position="396"/>
    </location>
</feature>
<dbReference type="OrthoDB" id="198735at2759"/>
<feature type="region of interest" description="Disordered" evidence="6">
    <location>
        <begin position="177"/>
        <end position="214"/>
    </location>
</feature>
<feature type="region of interest" description="Disordered" evidence="6">
    <location>
        <begin position="228"/>
        <end position="261"/>
    </location>
</feature>
<dbReference type="EMBL" id="FR823391">
    <property type="protein sequence ID" value="CBZ54737.1"/>
    <property type="molecule type" value="Genomic_DNA"/>
</dbReference>
<dbReference type="InterPro" id="IPR003653">
    <property type="entry name" value="Peptidase_C48_C"/>
</dbReference>
<dbReference type="Proteomes" id="UP000007494">
    <property type="component" value="Chromosome X"/>
</dbReference>
<feature type="domain" description="Ubiquitin-like protease family profile" evidence="7">
    <location>
        <begin position="458"/>
        <end position="642"/>
    </location>
</feature>
<dbReference type="SUPFAM" id="SSF54001">
    <property type="entry name" value="Cysteine proteinases"/>
    <property type="match status" value="1"/>
</dbReference>
<evidence type="ECO:0000256" key="4">
    <source>
        <dbReference type="ARBA" id="ARBA00022807"/>
    </source>
</evidence>
<organism evidence="8 9">
    <name type="scientific">Neospora caninum (strain Liverpool)</name>
    <dbReference type="NCBI Taxonomy" id="572307"/>
    <lineage>
        <taxon>Eukaryota</taxon>
        <taxon>Sar</taxon>
        <taxon>Alveolata</taxon>
        <taxon>Apicomplexa</taxon>
        <taxon>Conoidasida</taxon>
        <taxon>Coccidia</taxon>
        <taxon>Eucoccidiorida</taxon>
        <taxon>Eimeriorina</taxon>
        <taxon>Sarcocystidae</taxon>
        <taxon>Neospora</taxon>
    </lineage>
</organism>
<dbReference type="GO" id="GO:0016926">
    <property type="term" value="P:protein desumoylation"/>
    <property type="evidence" value="ECO:0007669"/>
    <property type="project" value="TreeGrafter"/>
</dbReference>
<evidence type="ECO:0000259" key="7">
    <source>
        <dbReference type="PROSITE" id="PS50600"/>
    </source>
</evidence>
<sequence>MKPRPLPERDTPSLGRPILPLPACPVMRMRPPRRLLVFRVPAICLRFPLSRAFLAAEKAPPPRERTSLLGLASSRVTAASPLRTSLRGVYVHLALEQGDLLRRPLSPQRTRFVSAPLRSTNGGRNTNAAPPRRRLSVLSSPVLQTPFSLQPLPKQRTYSERAAIGPKSDMRRKALTSSFSMRRNARQTARISPSVALTPSLGKQAESGREWSQMDTATACWHATASANKAKAKKGGSGREEKTAQKTEEPESEKTHAKAENGFSDAMLSSLYWKRKTDALDTRSVLDLTPRCLDDYLPAVASPVAGRSGDGARRGISAPSSLVEPFGADAASLPHAKAESDKTSRQTVQEIQARAATLAQAARKPLEVYRSYAASLQEKLELLRERERRAKSLLETLPARGERLLSALKVPPPPPLPLVPVRWNRESPMRCDAEALAAAQTLLTCSDPSSVLIDKFNIGLAGGQLECLYGSNWLNDEVINFYMQMLQERNEKQRALGQNIWKTFFFNTFFYAKLTGGHSADVTYDYASVRRWTRRQNVDIFAVDLVLIPLHVNRLHWTLGVVDMRKGKRKIYFFDSLGGKNKTWFLTMRRYLQDEHTDKHEKPLEDIDEWCIPEDFASEKYTPQQANGFDCGVFICQMAECIADGRSFDFSQKDIPRIRHKMAPVPASLCVSLSLLLFPFVNPVLSFRSAAHC</sequence>
<keyword evidence="5" id="KW-0175">Coiled coil</keyword>
<protein>
    <recommendedName>
        <fullName evidence="7">Ubiquitin-like protease family profile domain-containing protein</fullName>
    </recommendedName>
</protein>
<dbReference type="GO" id="GO:0006508">
    <property type="term" value="P:proteolysis"/>
    <property type="evidence" value="ECO:0007669"/>
    <property type="project" value="UniProtKB-KW"/>
</dbReference>
<evidence type="ECO:0000256" key="5">
    <source>
        <dbReference type="SAM" id="Coils"/>
    </source>
</evidence>
<dbReference type="AlphaFoldDB" id="F0VKY5"/>
<gene>
    <name evidence="8" type="ORF">NCLIV_051630</name>
</gene>
<comment type="similarity">
    <text evidence="1">Belongs to the peptidase C48 family.</text>
</comment>
<dbReference type="RefSeq" id="XP_003884765.1">
    <property type="nucleotide sequence ID" value="XM_003884716.1"/>
</dbReference>
<dbReference type="GO" id="GO:0005634">
    <property type="term" value="C:nucleus"/>
    <property type="evidence" value="ECO:0007669"/>
    <property type="project" value="TreeGrafter"/>
</dbReference>
<name>F0VKY5_NEOCL</name>
<dbReference type="InterPro" id="IPR038765">
    <property type="entry name" value="Papain-like_cys_pep_sf"/>
</dbReference>
<dbReference type="GO" id="GO:0016929">
    <property type="term" value="F:deSUMOylase activity"/>
    <property type="evidence" value="ECO:0007669"/>
    <property type="project" value="TreeGrafter"/>
</dbReference>
<dbReference type="InParanoid" id="F0VKY5"/>
<dbReference type="Gene3D" id="3.40.395.10">
    <property type="entry name" value="Adenoviral Proteinase, Chain A"/>
    <property type="match status" value="1"/>
</dbReference>
<dbReference type="PANTHER" id="PTHR12606">
    <property type="entry name" value="SENTRIN/SUMO-SPECIFIC PROTEASE"/>
    <property type="match status" value="1"/>
</dbReference>